<gene>
    <name evidence="1" type="ORF">RIF29_38177</name>
</gene>
<dbReference type="EMBL" id="JAYWIO010000008">
    <property type="protein sequence ID" value="KAK7243382.1"/>
    <property type="molecule type" value="Genomic_DNA"/>
</dbReference>
<protein>
    <submittedName>
        <fullName evidence="1">Uncharacterized protein</fullName>
    </submittedName>
</protein>
<proteinExistence type="predicted"/>
<evidence type="ECO:0000313" key="1">
    <source>
        <dbReference type="EMBL" id="KAK7243382.1"/>
    </source>
</evidence>
<reference evidence="1 2" key="1">
    <citation type="submission" date="2024-01" db="EMBL/GenBank/DDBJ databases">
        <title>The genomes of 5 underutilized Papilionoideae crops provide insights into root nodulation and disease resistanc.</title>
        <authorList>
            <person name="Yuan L."/>
        </authorList>
    </citation>
    <scope>NUCLEOTIDE SEQUENCE [LARGE SCALE GENOMIC DNA]</scope>
    <source>
        <strain evidence="1">ZHUSHIDOU_FW_LH</strain>
        <tissue evidence="1">Leaf</tissue>
    </source>
</reference>
<dbReference type="Proteomes" id="UP001372338">
    <property type="component" value="Unassembled WGS sequence"/>
</dbReference>
<accession>A0AAN9E540</accession>
<keyword evidence="2" id="KW-1185">Reference proteome</keyword>
<name>A0AAN9E540_CROPI</name>
<sequence length="74" mass="8314">MIGHLSSFLDFLLISENITLAKSLELHHVMCAHSRDKASRQIHLPLPWLTPHLSPPFSLSPHLTVESRTPPSEP</sequence>
<dbReference type="AlphaFoldDB" id="A0AAN9E540"/>
<comment type="caution">
    <text evidence="1">The sequence shown here is derived from an EMBL/GenBank/DDBJ whole genome shotgun (WGS) entry which is preliminary data.</text>
</comment>
<evidence type="ECO:0000313" key="2">
    <source>
        <dbReference type="Proteomes" id="UP001372338"/>
    </source>
</evidence>
<organism evidence="1 2">
    <name type="scientific">Crotalaria pallida</name>
    <name type="common">Smooth rattlebox</name>
    <name type="synonym">Crotalaria striata</name>
    <dbReference type="NCBI Taxonomy" id="3830"/>
    <lineage>
        <taxon>Eukaryota</taxon>
        <taxon>Viridiplantae</taxon>
        <taxon>Streptophyta</taxon>
        <taxon>Embryophyta</taxon>
        <taxon>Tracheophyta</taxon>
        <taxon>Spermatophyta</taxon>
        <taxon>Magnoliopsida</taxon>
        <taxon>eudicotyledons</taxon>
        <taxon>Gunneridae</taxon>
        <taxon>Pentapetalae</taxon>
        <taxon>rosids</taxon>
        <taxon>fabids</taxon>
        <taxon>Fabales</taxon>
        <taxon>Fabaceae</taxon>
        <taxon>Papilionoideae</taxon>
        <taxon>50 kb inversion clade</taxon>
        <taxon>genistoids sensu lato</taxon>
        <taxon>core genistoids</taxon>
        <taxon>Crotalarieae</taxon>
        <taxon>Crotalaria</taxon>
    </lineage>
</organism>